<name>A0ABV2K4X5_SPOPS</name>
<proteinExistence type="inferred from homology"/>
<dbReference type="InterPro" id="IPR005648">
    <property type="entry name" value="FlgD"/>
</dbReference>
<dbReference type="RefSeq" id="WP_354312470.1">
    <property type="nucleotide sequence ID" value="NZ_JBEPME010000001.1"/>
</dbReference>
<evidence type="ECO:0000256" key="3">
    <source>
        <dbReference type="RuleBase" id="RU362076"/>
    </source>
</evidence>
<evidence type="ECO:0000256" key="1">
    <source>
        <dbReference type="ARBA" id="ARBA00010577"/>
    </source>
</evidence>
<gene>
    <name evidence="4" type="ORF">ABIC55_001205</name>
</gene>
<keyword evidence="4" id="KW-0282">Flagellum</keyword>
<dbReference type="EMBL" id="JBEPME010000001">
    <property type="protein sequence ID" value="MET3656121.1"/>
    <property type="molecule type" value="Genomic_DNA"/>
</dbReference>
<accession>A0ABV2K4X5</accession>
<comment type="similarity">
    <text evidence="1 3">Belongs to the FlgD family.</text>
</comment>
<sequence>MAIEGQKAISGTDYLVNKKRDERKTGDGVMGKDDFMKLLIAQLQNQDPTNPMKDNEFIAQMAQFSALEQTMNLSKSFEKFAEAQGQSQLIQYNSFAGKEVRWHELRVDDKGNSVVGEDGNPIVDEGTNRIVSVKYDNGSVKFIMDDGKELTPGNISEVMSGSSGTNSLVEASMLIGKKVGYMDGEEEKIGIVASVSNKDGKLQYILEDGTRIDGKNFTSISK</sequence>
<evidence type="ECO:0000256" key="2">
    <source>
        <dbReference type="ARBA" id="ARBA00022795"/>
    </source>
</evidence>
<dbReference type="Proteomes" id="UP001549104">
    <property type="component" value="Unassembled WGS sequence"/>
</dbReference>
<dbReference type="Pfam" id="PF03963">
    <property type="entry name" value="FlgD"/>
    <property type="match status" value="1"/>
</dbReference>
<organism evidence="4 5">
    <name type="scientific">Sporosarcina psychrophila</name>
    <name type="common">Bacillus psychrophilus</name>
    <dbReference type="NCBI Taxonomy" id="1476"/>
    <lineage>
        <taxon>Bacteria</taxon>
        <taxon>Bacillati</taxon>
        <taxon>Bacillota</taxon>
        <taxon>Bacilli</taxon>
        <taxon>Bacillales</taxon>
        <taxon>Caryophanaceae</taxon>
        <taxon>Sporosarcina</taxon>
    </lineage>
</organism>
<evidence type="ECO:0000313" key="5">
    <source>
        <dbReference type="Proteomes" id="UP001549104"/>
    </source>
</evidence>
<reference evidence="4 5" key="1">
    <citation type="submission" date="2024-06" db="EMBL/GenBank/DDBJ databases">
        <title>Sorghum-associated microbial communities from plants grown in Nebraska, USA.</title>
        <authorList>
            <person name="Schachtman D."/>
        </authorList>
    </citation>
    <scope>NUCLEOTIDE SEQUENCE [LARGE SCALE GENOMIC DNA]</scope>
    <source>
        <strain evidence="4 5">1288</strain>
    </source>
</reference>
<dbReference type="NCBIfam" id="NF007197">
    <property type="entry name" value="PRK09618.1"/>
    <property type="match status" value="1"/>
</dbReference>
<evidence type="ECO:0000313" key="4">
    <source>
        <dbReference type="EMBL" id="MET3656121.1"/>
    </source>
</evidence>
<comment type="caution">
    <text evidence="4">The sequence shown here is derived from an EMBL/GenBank/DDBJ whole genome shotgun (WGS) entry which is preliminary data.</text>
</comment>
<keyword evidence="4" id="KW-0966">Cell projection</keyword>
<keyword evidence="5" id="KW-1185">Reference proteome</keyword>
<keyword evidence="4" id="KW-0969">Cilium</keyword>
<comment type="function">
    <text evidence="3">Required for flagellar hook formation. May act as a scaffolding protein.</text>
</comment>
<keyword evidence="2 3" id="KW-1005">Bacterial flagellum biogenesis</keyword>
<protein>
    <recommendedName>
        <fullName evidence="3">Basal-body rod modification protein FlgD</fullName>
    </recommendedName>
</protein>